<accession>A0AAN7ZNK6</accession>
<dbReference type="PANTHER" id="PTHR23033">
    <property type="entry name" value="BETA1,3-GALACTOSYLTRANSFERASE"/>
    <property type="match status" value="1"/>
</dbReference>
<dbReference type="Gene3D" id="3.90.550.50">
    <property type="match status" value="1"/>
</dbReference>
<protein>
    <submittedName>
        <fullName evidence="8">Uncharacterized protein</fullName>
    </submittedName>
</protein>
<proteinExistence type="inferred from homology"/>
<keyword evidence="9" id="KW-1185">Reference proteome</keyword>
<feature type="transmembrane region" description="Helical" evidence="7">
    <location>
        <begin position="6"/>
        <end position="29"/>
    </location>
</feature>
<evidence type="ECO:0000313" key="9">
    <source>
        <dbReference type="Proteomes" id="UP001329430"/>
    </source>
</evidence>
<dbReference type="GO" id="GO:0016263">
    <property type="term" value="F:glycoprotein-N-acetylgalactosamine 3-beta-galactosyltransferase activity"/>
    <property type="evidence" value="ECO:0007669"/>
    <property type="project" value="TreeGrafter"/>
</dbReference>
<evidence type="ECO:0000256" key="5">
    <source>
        <dbReference type="ARBA" id="ARBA00022989"/>
    </source>
</evidence>
<gene>
    <name evidence="8" type="ORF">RI129_005631</name>
</gene>
<name>A0AAN7ZNK6_9COLE</name>
<reference evidence="8 9" key="1">
    <citation type="journal article" date="2024" name="Insects">
        <title>An Improved Chromosome-Level Genome Assembly of the Firefly Pyrocoelia pectoralis.</title>
        <authorList>
            <person name="Fu X."/>
            <person name="Meyer-Rochow V.B."/>
            <person name="Ballantyne L."/>
            <person name="Zhu X."/>
        </authorList>
    </citation>
    <scope>NUCLEOTIDE SEQUENCE [LARGE SCALE GENOMIC DNA]</scope>
    <source>
        <strain evidence="8">XCY_ONT2</strain>
    </source>
</reference>
<evidence type="ECO:0000256" key="3">
    <source>
        <dbReference type="ARBA" id="ARBA00022692"/>
    </source>
</evidence>
<dbReference type="Proteomes" id="UP001329430">
    <property type="component" value="Chromosome 4"/>
</dbReference>
<comment type="caution">
    <text evidence="8">The sequence shown here is derived from an EMBL/GenBank/DDBJ whole genome shotgun (WGS) entry which is preliminary data.</text>
</comment>
<dbReference type="AlphaFoldDB" id="A0AAN7ZNK6"/>
<dbReference type="EMBL" id="JAVRBK010000004">
    <property type="protein sequence ID" value="KAK5644331.1"/>
    <property type="molecule type" value="Genomic_DNA"/>
</dbReference>
<evidence type="ECO:0000256" key="1">
    <source>
        <dbReference type="ARBA" id="ARBA00004606"/>
    </source>
</evidence>
<comment type="similarity">
    <text evidence="2">Belongs to the glycosyltransferase 31 family. Beta3-Gal-T subfamily.</text>
</comment>
<keyword evidence="6 7" id="KW-0472">Membrane</keyword>
<dbReference type="InterPro" id="IPR026050">
    <property type="entry name" value="C1GALT1/C1GALT1_chp1"/>
</dbReference>
<evidence type="ECO:0000256" key="4">
    <source>
        <dbReference type="ARBA" id="ARBA00022968"/>
    </source>
</evidence>
<sequence length="373" mass="42974">MFNIRLKVVCLFVVGFIIGFLAAFFISVIQHKNKYSTRNASLHDLYEPWFIKQQLRRYKKSFDTLRYGGPTFLTESTYLYNKIRFACLVLVRRIKYVKAAKMTWGTQCNYVDFVYLKPTKNRINSRKNITNSAWFLLCTNLSNLSQSFDWILILNENTFALIENMRYLVAPLNSSAQYYLGHSVKFWGVKYNSGQAGYLISNGTLAALRKKLIENSCSSDSVFWNLEDYYLGRALATLNISTSDTRDKLGLATFHGFTLQKLFSPGSITLSNYYKHSTYPALCCSTRSVTFQVQGTSSMFTYLYLFNQLQVFTSGSYGNHLATTPVPDQEIWKAVLREHGRNFTSISPEEYYDFWVDLVSDPNSFSLKLKNGK</sequence>
<evidence type="ECO:0000256" key="7">
    <source>
        <dbReference type="SAM" id="Phobius"/>
    </source>
</evidence>
<evidence type="ECO:0000313" key="8">
    <source>
        <dbReference type="EMBL" id="KAK5644331.1"/>
    </source>
</evidence>
<evidence type="ECO:0000256" key="6">
    <source>
        <dbReference type="ARBA" id="ARBA00023136"/>
    </source>
</evidence>
<keyword evidence="3 7" id="KW-0812">Transmembrane</keyword>
<keyword evidence="5 7" id="KW-1133">Transmembrane helix</keyword>
<evidence type="ECO:0000256" key="2">
    <source>
        <dbReference type="ARBA" id="ARBA00006462"/>
    </source>
</evidence>
<dbReference type="GO" id="GO:0016020">
    <property type="term" value="C:membrane"/>
    <property type="evidence" value="ECO:0007669"/>
    <property type="project" value="UniProtKB-SubCell"/>
</dbReference>
<organism evidence="8 9">
    <name type="scientific">Pyrocoelia pectoralis</name>
    <dbReference type="NCBI Taxonomy" id="417401"/>
    <lineage>
        <taxon>Eukaryota</taxon>
        <taxon>Metazoa</taxon>
        <taxon>Ecdysozoa</taxon>
        <taxon>Arthropoda</taxon>
        <taxon>Hexapoda</taxon>
        <taxon>Insecta</taxon>
        <taxon>Pterygota</taxon>
        <taxon>Neoptera</taxon>
        <taxon>Endopterygota</taxon>
        <taxon>Coleoptera</taxon>
        <taxon>Polyphaga</taxon>
        <taxon>Elateriformia</taxon>
        <taxon>Elateroidea</taxon>
        <taxon>Lampyridae</taxon>
        <taxon>Lampyrinae</taxon>
        <taxon>Pyrocoelia</taxon>
    </lineage>
</organism>
<comment type="subcellular location">
    <subcellularLocation>
        <location evidence="1">Membrane</location>
        <topology evidence="1">Single-pass type II membrane protein</topology>
    </subcellularLocation>
</comment>
<dbReference type="PANTHER" id="PTHR23033:SF14">
    <property type="entry name" value="GLYCOPROTEIN-N-ACETYLGALACTOSAMINE 3-BETA-GALACTOSYLTRANSFERASE 1-RELATED"/>
    <property type="match status" value="1"/>
</dbReference>
<keyword evidence="4" id="KW-0735">Signal-anchor</keyword>